<feature type="region of interest" description="Disordered" evidence="7">
    <location>
        <begin position="140"/>
        <end position="163"/>
    </location>
</feature>
<keyword evidence="4" id="KW-0949">S-adenosyl-L-methionine</keyword>
<evidence type="ECO:0000313" key="8">
    <source>
        <dbReference type="EMBL" id="EDW14221.1"/>
    </source>
</evidence>
<dbReference type="InParanoid" id="B4K797"/>
<feature type="region of interest" description="Disordered" evidence="7">
    <location>
        <begin position="305"/>
        <end position="326"/>
    </location>
</feature>
<evidence type="ECO:0000256" key="7">
    <source>
        <dbReference type="SAM" id="MobiDB-lite"/>
    </source>
</evidence>
<dbReference type="EC" id="2.1.1.348" evidence="1"/>
<keyword evidence="9" id="KW-1185">Reference proteome</keyword>
<accession>B4K797</accession>
<dbReference type="InterPro" id="IPR007757">
    <property type="entry name" value="MT-A70-like"/>
</dbReference>
<dbReference type="Pfam" id="PF05063">
    <property type="entry name" value="MT-A70"/>
    <property type="match status" value="1"/>
</dbReference>
<feature type="compositionally biased region" description="Acidic residues" evidence="7">
    <location>
        <begin position="312"/>
        <end position="324"/>
    </location>
</feature>
<evidence type="ECO:0000256" key="1">
    <source>
        <dbReference type="ARBA" id="ARBA00012160"/>
    </source>
</evidence>
<dbReference type="AlphaFoldDB" id="B4K797"/>
<evidence type="ECO:0000313" key="9">
    <source>
        <dbReference type="Proteomes" id="UP000009192"/>
    </source>
</evidence>
<organism evidence="8 9">
    <name type="scientific">Drosophila mojavensis</name>
    <name type="common">Fruit fly</name>
    <dbReference type="NCBI Taxonomy" id="7230"/>
    <lineage>
        <taxon>Eukaryota</taxon>
        <taxon>Metazoa</taxon>
        <taxon>Ecdysozoa</taxon>
        <taxon>Arthropoda</taxon>
        <taxon>Hexapoda</taxon>
        <taxon>Insecta</taxon>
        <taxon>Pterygota</taxon>
        <taxon>Neoptera</taxon>
        <taxon>Endopterygota</taxon>
        <taxon>Diptera</taxon>
        <taxon>Brachycera</taxon>
        <taxon>Muscomorpha</taxon>
        <taxon>Ephydroidea</taxon>
        <taxon>Drosophilidae</taxon>
        <taxon>Drosophila</taxon>
    </lineage>
</organism>
<dbReference type="FunCoup" id="B4K797">
    <property type="interactions" value="1398"/>
</dbReference>
<dbReference type="GO" id="GO:0030708">
    <property type="term" value="P:germarium-derived female germ-line cyst encapsulation"/>
    <property type="evidence" value="ECO:0007669"/>
    <property type="project" value="EnsemblMetazoa"/>
</dbReference>
<dbReference type="PROSITE" id="PS51143">
    <property type="entry name" value="MT_A70"/>
    <property type="match status" value="1"/>
</dbReference>
<dbReference type="PANTHER" id="PTHR12829:SF7">
    <property type="entry name" value="N6-ADENOSINE-METHYLTRANSFERASE CATALYTIC SUBUNIT"/>
    <property type="match status" value="1"/>
</dbReference>
<dbReference type="PhylomeDB" id="B4K797"/>
<reference evidence="8 9" key="1">
    <citation type="journal article" date="2007" name="Nature">
        <title>Evolution of genes and genomes on the Drosophila phylogeny.</title>
        <authorList>
            <consortium name="Drosophila 12 Genomes Consortium"/>
            <person name="Clark A.G."/>
            <person name="Eisen M.B."/>
            <person name="Smith D.R."/>
            <person name="Bergman C.M."/>
            <person name="Oliver B."/>
            <person name="Markow T.A."/>
            <person name="Kaufman T.C."/>
            <person name="Kellis M."/>
            <person name="Gelbart W."/>
            <person name="Iyer V.N."/>
            <person name="Pollard D.A."/>
            <person name="Sackton T.B."/>
            <person name="Larracuente A.M."/>
            <person name="Singh N.D."/>
            <person name="Abad J.P."/>
            <person name="Abt D.N."/>
            <person name="Adryan B."/>
            <person name="Aguade M."/>
            <person name="Akashi H."/>
            <person name="Anderson W.W."/>
            <person name="Aquadro C.F."/>
            <person name="Ardell D.H."/>
            <person name="Arguello R."/>
            <person name="Artieri C.G."/>
            <person name="Barbash D.A."/>
            <person name="Barker D."/>
            <person name="Barsanti P."/>
            <person name="Batterham P."/>
            <person name="Batzoglou S."/>
            <person name="Begun D."/>
            <person name="Bhutkar A."/>
            <person name="Blanco E."/>
            <person name="Bosak S.A."/>
            <person name="Bradley R.K."/>
            <person name="Brand A.D."/>
            <person name="Brent M.R."/>
            <person name="Brooks A.N."/>
            <person name="Brown R.H."/>
            <person name="Butlin R.K."/>
            <person name="Caggese C."/>
            <person name="Calvi B.R."/>
            <person name="Bernardo de Carvalho A."/>
            <person name="Caspi A."/>
            <person name="Castrezana S."/>
            <person name="Celniker S.E."/>
            <person name="Chang J.L."/>
            <person name="Chapple C."/>
            <person name="Chatterji S."/>
            <person name="Chinwalla A."/>
            <person name="Civetta A."/>
            <person name="Clifton S.W."/>
            <person name="Comeron J.M."/>
            <person name="Costello J.C."/>
            <person name="Coyne J.A."/>
            <person name="Daub J."/>
            <person name="David R.G."/>
            <person name="Delcher A.L."/>
            <person name="Delehaunty K."/>
            <person name="Do C.B."/>
            <person name="Ebling H."/>
            <person name="Edwards K."/>
            <person name="Eickbush T."/>
            <person name="Evans J.D."/>
            <person name="Filipski A."/>
            <person name="Findeiss S."/>
            <person name="Freyhult E."/>
            <person name="Fulton L."/>
            <person name="Fulton R."/>
            <person name="Garcia A.C."/>
            <person name="Gardiner A."/>
            <person name="Garfield D.A."/>
            <person name="Garvin B.E."/>
            <person name="Gibson G."/>
            <person name="Gilbert D."/>
            <person name="Gnerre S."/>
            <person name="Godfrey J."/>
            <person name="Good R."/>
            <person name="Gotea V."/>
            <person name="Gravely B."/>
            <person name="Greenberg A.J."/>
            <person name="Griffiths-Jones S."/>
            <person name="Gross S."/>
            <person name="Guigo R."/>
            <person name="Gustafson E.A."/>
            <person name="Haerty W."/>
            <person name="Hahn M.W."/>
            <person name="Halligan D.L."/>
            <person name="Halpern A.L."/>
            <person name="Halter G.M."/>
            <person name="Han M.V."/>
            <person name="Heger A."/>
            <person name="Hillier L."/>
            <person name="Hinrichs A.S."/>
            <person name="Holmes I."/>
            <person name="Hoskins R.A."/>
            <person name="Hubisz M.J."/>
            <person name="Hultmark D."/>
            <person name="Huntley M.A."/>
            <person name="Jaffe D.B."/>
            <person name="Jagadeeshan S."/>
            <person name="Jeck W.R."/>
            <person name="Johnson J."/>
            <person name="Jones C.D."/>
            <person name="Jordan W.C."/>
            <person name="Karpen G.H."/>
            <person name="Kataoka E."/>
            <person name="Keightley P.D."/>
            <person name="Kheradpour P."/>
            <person name="Kirkness E.F."/>
            <person name="Koerich L.B."/>
            <person name="Kristiansen K."/>
            <person name="Kudrna D."/>
            <person name="Kulathinal R.J."/>
            <person name="Kumar S."/>
            <person name="Kwok R."/>
            <person name="Lander E."/>
            <person name="Langley C.H."/>
            <person name="Lapoint R."/>
            <person name="Lazzaro B.P."/>
            <person name="Lee S.J."/>
            <person name="Levesque L."/>
            <person name="Li R."/>
            <person name="Lin C.F."/>
            <person name="Lin M.F."/>
            <person name="Lindblad-Toh K."/>
            <person name="Llopart A."/>
            <person name="Long M."/>
            <person name="Low L."/>
            <person name="Lozovsky E."/>
            <person name="Lu J."/>
            <person name="Luo M."/>
            <person name="Machado C.A."/>
            <person name="Makalowski W."/>
            <person name="Marzo M."/>
            <person name="Matsuda M."/>
            <person name="Matzkin L."/>
            <person name="McAllister B."/>
            <person name="McBride C.S."/>
            <person name="McKernan B."/>
            <person name="McKernan K."/>
            <person name="Mendez-Lago M."/>
            <person name="Minx P."/>
            <person name="Mollenhauer M.U."/>
            <person name="Montooth K."/>
            <person name="Mount S.M."/>
            <person name="Mu X."/>
            <person name="Myers E."/>
            <person name="Negre B."/>
            <person name="Newfeld S."/>
            <person name="Nielsen R."/>
            <person name="Noor M.A."/>
            <person name="O'Grady P."/>
            <person name="Pachter L."/>
            <person name="Papaceit M."/>
            <person name="Parisi M.J."/>
            <person name="Parisi M."/>
            <person name="Parts L."/>
            <person name="Pedersen J.S."/>
            <person name="Pesole G."/>
            <person name="Phillippy A.M."/>
            <person name="Ponting C.P."/>
            <person name="Pop M."/>
            <person name="Porcelli D."/>
            <person name="Powell J.R."/>
            <person name="Prohaska S."/>
            <person name="Pruitt K."/>
            <person name="Puig M."/>
            <person name="Quesneville H."/>
            <person name="Ram K.R."/>
            <person name="Rand D."/>
            <person name="Rasmussen M.D."/>
            <person name="Reed L.K."/>
            <person name="Reenan R."/>
            <person name="Reily A."/>
            <person name="Remington K.A."/>
            <person name="Rieger T.T."/>
            <person name="Ritchie M.G."/>
            <person name="Robin C."/>
            <person name="Rogers Y.H."/>
            <person name="Rohde C."/>
            <person name="Rozas J."/>
            <person name="Rubenfield M.J."/>
            <person name="Ruiz A."/>
            <person name="Russo S."/>
            <person name="Salzberg S.L."/>
            <person name="Sanchez-Gracia A."/>
            <person name="Saranga D.J."/>
            <person name="Sato H."/>
            <person name="Schaeffer S.W."/>
            <person name="Schatz M.C."/>
            <person name="Schlenke T."/>
            <person name="Schwartz R."/>
            <person name="Segarra C."/>
            <person name="Singh R.S."/>
            <person name="Sirot L."/>
            <person name="Sirota M."/>
            <person name="Sisneros N.B."/>
            <person name="Smith C.D."/>
            <person name="Smith T.F."/>
            <person name="Spieth J."/>
            <person name="Stage D.E."/>
            <person name="Stark A."/>
            <person name="Stephan W."/>
            <person name="Strausberg R.L."/>
            <person name="Strempel S."/>
            <person name="Sturgill D."/>
            <person name="Sutton G."/>
            <person name="Sutton G.G."/>
            <person name="Tao W."/>
            <person name="Teichmann S."/>
            <person name="Tobari Y.N."/>
            <person name="Tomimura Y."/>
            <person name="Tsolas J.M."/>
            <person name="Valente V.L."/>
            <person name="Venter E."/>
            <person name="Venter J.C."/>
            <person name="Vicario S."/>
            <person name="Vieira F.G."/>
            <person name="Vilella A.J."/>
            <person name="Villasante A."/>
            <person name="Walenz B."/>
            <person name="Wang J."/>
            <person name="Wasserman M."/>
            <person name="Watts T."/>
            <person name="Wilson D."/>
            <person name="Wilson R.K."/>
            <person name="Wing R.A."/>
            <person name="Wolfner M.F."/>
            <person name="Wong A."/>
            <person name="Wong G.K."/>
            <person name="Wu C.I."/>
            <person name="Wu G."/>
            <person name="Yamamoto D."/>
            <person name="Yang H.P."/>
            <person name="Yang S.P."/>
            <person name="Yorke J.A."/>
            <person name="Yoshida K."/>
            <person name="Zdobnov E."/>
            <person name="Zhang P."/>
            <person name="Zhang Y."/>
            <person name="Zimin A.V."/>
            <person name="Baldwin J."/>
            <person name="Abdouelleil A."/>
            <person name="Abdulkadir J."/>
            <person name="Abebe A."/>
            <person name="Abera B."/>
            <person name="Abreu J."/>
            <person name="Acer S.C."/>
            <person name="Aftuck L."/>
            <person name="Alexander A."/>
            <person name="An P."/>
            <person name="Anderson E."/>
            <person name="Anderson S."/>
            <person name="Arachi H."/>
            <person name="Azer M."/>
            <person name="Bachantsang P."/>
            <person name="Barry A."/>
            <person name="Bayul T."/>
            <person name="Berlin A."/>
            <person name="Bessette D."/>
            <person name="Bloom T."/>
            <person name="Blye J."/>
            <person name="Boguslavskiy L."/>
            <person name="Bonnet C."/>
            <person name="Boukhgalter B."/>
            <person name="Bourzgui I."/>
            <person name="Brown A."/>
            <person name="Cahill P."/>
            <person name="Channer S."/>
            <person name="Cheshatsang Y."/>
            <person name="Chuda L."/>
            <person name="Citroen M."/>
            <person name="Collymore A."/>
            <person name="Cooke P."/>
            <person name="Costello M."/>
            <person name="D'Aco K."/>
            <person name="Daza R."/>
            <person name="De Haan G."/>
            <person name="DeGray S."/>
            <person name="DeMaso C."/>
            <person name="Dhargay N."/>
            <person name="Dooley K."/>
            <person name="Dooley E."/>
            <person name="Doricent M."/>
            <person name="Dorje P."/>
            <person name="Dorjee K."/>
            <person name="Dupes A."/>
            <person name="Elong R."/>
            <person name="Falk J."/>
            <person name="Farina A."/>
            <person name="Faro S."/>
            <person name="Ferguson D."/>
            <person name="Fisher S."/>
            <person name="Foley C.D."/>
            <person name="Franke A."/>
            <person name="Friedrich D."/>
            <person name="Gadbois L."/>
            <person name="Gearin G."/>
            <person name="Gearin C.R."/>
            <person name="Giannoukos G."/>
            <person name="Goode T."/>
            <person name="Graham J."/>
            <person name="Grandbois E."/>
            <person name="Grewal S."/>
            <person name="Gyaltsen K."/>
            <person name="Hafez N."/>
            <person name="Hagos B."/>
            <person name="Hall J."/>
            <person name="Henson C."/>
            <person name="Hollinger A."/>
            <person name="Honan T."/>
            <person name="Huard M.D."/>
            <person name="Hughes L."/>
            <person name="Hurhula B."/>
            <person name="Husby M.E."/>
            <person name="Kamat A."/>
            <person name="Kanga B."/>
            <person name="Kashin S."/>
            <person name="Khazanovich D."/>
            <person name="Kisner P."/>
            <person name="Lance K."/>
            <person name="Lara M."/>
            <person name="Lee W."/>
            <person name="Lennon N."/>
            <person name="Letendre F."/>
            <person name="LeVine R."/>
            <person name="Lipovsky A."/>
            <person name="Liu X."/>
            <person name="Liu J."/>
            <person name="Liu S."/>
            <person name="Lokyitsang T."/>
            <person name="Lokyitsang Y."/>
            <person name="Lubonja R."/>
            <person name="Lui A."/>
            <person name="MacDonald P."/>
            <person name="Magnisalis V."/>
            <person name="Maru K."/>
            <person name="Matthews C."/>
            <person name="McCusker W."/>
            <person name="McDonough S."/>
            <person name="Mehta T."/>
            <person name="Meldrim J."/>
            <person name="Meneus L."/>
            <person name="Mihai O."/>
            <person name="Mihalev A."/>
            <person name="Mihova T."/>
            <person name="Mittelman R."/>
            <person name="Mlenga V."/>
            <person name="Montmayeur A."/>
            <person name="Mulrain L."/>
            <person name="Navidi A."/>
            <person name="Naylor J."/>
            <person name="Negash T."/>
            <person name="Nguyen T."/>
            <person name="Nguyen N."/>
            <person name="Nicol R."/>
            <person name="Norbu C."/>
            <person name="Norbu N."/>
            <person name="Novod N."/>
            <person name="O'Neill B."/>
            <person name="Osman S."/>
            <person name="Markiewicz E."/>
            <person name="Oyono O.L."/>
            <person name="Patti C."/>
            <person name="Phunkhang P."/>
            <person name="Pierre F."/>
            <person name="Priest M."/>
            <person name="Raghuraman S."/>
            <person name="Rege F."/>
            <person name="Reyes R."/>
            <person name="Rise C."/>
            <person name="Rogov P."/>
            <person name="Ross K."/>
            <person name="Ryan E."/>
            <person name="Settipalli S."/>
            <person name="Shea T."/>
            <person name="Sherpa N."/>
            <person name="Shi L."/>
            <person name="Shih D."/>
            <person name="Sparrow T."/>
            <person name="Spaulding J."/>
            <person name="Stalker J."/>
            <person name="Stange-Thomann N."/>
            <person name="Stavropoulos S."/>
            <person name="Stone C."/>
            <person name="Strader C."/>
            <person name="Tesfaye S."/>
            <person name="Thomson T."/>
            <person name="Thoulutsang Y."/>
            <person name="Thoulutsang D."/>
            <person name="Topham K."/>
            <person name="Topping I."/>
            <person name="Tsamla T."/>
            <person name="Vassiliev H."/>
            <person name="Vo A."/>
            <person name="Wangchuk T."/>
            <person name="Wangdi T."/>
            <person name="Weiand M."/>
            <person name="Wilkinson J."/>
            <person name="Wilson A."/>
            <person name="Yadav S."/>
            <person name="Young G."/>
            <person name="Yu Q."/>
            <person name="Zembek L."/>
            <person name="Zhong D."/>
            <person name="Zimmer A."/>
            <person name="Zwirko Z."/>
            <person name="Jaffe D.B."/>
            <person name="Alvarez P."/>
            <person name="Brockman W."/>
            <person name="Butler J."/>
            <person name="Chin C."/>
            <person name="Gnerre S."/>
            <person name="Grabherr M."/>
            <person name="Kleber M."/>
            <person name="Mauceli E."/>
            <person name="MacCallum I."/>
        </authorList>
    </citation>
    <scope>NUCLEOTIDE SEQUENCE [LARGE SCALE GENOMIC DNA]</scope>
    <source>
        <strain evidence="9">Tucson 15081-1352.22</strain>
    </source>
</reference>
<dbReference type="GO" id="GO:0000381">
    <property type="term" value="P:regulation of alternative mRNA splicing, via spliceosome"/>
    <property type="evidence" value="ECO:0007669"/>
    <property type="project" value="EnsemblMetazoa"/>
</dbReference>
<dbReference type="GO" id="GO:0036396">
    <property type="term" value="C:RNA N6-methyladenosine methyltransferase complex"/>
    <property type="evidence" value="ECO:0007669"/>
    <property type="project" value="EnsemblMetazoa"/>
</dbReference>
<comment type="catalytic activity">
    <reaction evidence="5">
        <text>an adenosine in mRNA + S-adenosyl-L-methionine = an N(6)-methyladenosine in mRNA + S-adenosyl-L-homocysteine + H(+)</text>
        <dbReference type="Rhea" id="RHEA:55584"/>
        <dbReference type="Rhea" id="RHEA-COMP:12414"/>
        <dbReference type="Rhea" id="RHEA-COMP:12417"/>
        <dbReference type="ChEBI" id="CHEBI:15378"/>
        <dbReference type="ChEBI" id="CHEBI:57856"/>
        <dbReference type="ChEBI" id="CHEBI:59789"/>
        <dbReference type="ChEBI" id="CHEBI:74411"/>
        <dbReference type="ChEBI" id="CHEBI:74449"/>
        <dbReference type="EC" id="2.1.1.348"/>
    </reaction>
</comment>
<sequence length="617" mass="69273">MADAWDIKSLKTKRNTLREKLEKRKKERIDILSDKQEDQSNPKKELVEADVDVQKAVLQTLSASTLVLPIVSTQVVDKVGCLIEKPPTMEMVNFILGKLANQGAIGIRHVTIGTEAGYEVISVQTKELLEIYDDINDSCQQNEETDAKRKLESGQDEENDDDQLQRKIQKMDSGSARKESTSLDASDDIMMLLSLPSTREKQSKQVGEEILELLTKPTAKERSVAEKFKSHGGAQVMEFCSHGTKIECLKAQQVANEMAAKKKLERREEKELRNAVAADGAIANSSKLVKLSSEDAEDGEIIAENLNNCEADSQESTDDSESSGDSDKCTKLHFKKIIQSHTDESLGDCSFLNTCFHMATCKYVHYEVDTLPHINTNKPTDVKTKLSMKRSIDSSCTLYPPQWIQCDLRFLDMTVLGKFAVVMADPPWDIHMELPYGTMSDDEMRALGIPALQEEGLIFLWVTGRAMELGRDCLKLWGYERVDELIWVKTNQLQRIIRTGRTGHWLNHGKEHCLVGMKGNPTNLNRGLDCDVIVAEVRATSHKPDEIYGIIERLSPGTRKIELFGRPHNIQPNWITLGNQLDGIRLVDPELITQFQKRYPDGNCMSPTAAAVNAIKN</sequence>
<dbReference type="EMBL" id="CH933806">
    <property type="protein sequence ID" value="EDW14221.1"/>
    <property type="molecule type" value="Genomic_DNA"/>
</dbReference>
<dbReference type="OrthoDB" id="10262526at2759"/>
<dbReference type="SUPFAM" id="SSF53335">
    <property type="entry name" value="S-adenosyl-L-methionine-dependent methyltransferases"/>
    <property type="match status" value="1"/>
</dbReference>
<dbReference type="InterPro" id="IPR025848">
    <property type="entry name" value="MT-A70"/>
</dbReference>
<gene>
    <name evidence="8" type="primary">Dmoj\GI24144</name>
    <name evidence="8" type="ORF">Dmoj_GI24144</name>
</gene>
<dbReference type="GO" id="GO:0005634">
    <property type="term" value="C:nucleus"/>
    <property type="evidence" value="ECO:0007669"/>
    <property type="project" value="EnsemblMetazoa"/>
</dbReference>
<evidence type="ECO:0000256" key="5">
    <source>
        <dbReference type="ARBA" id="ARBA00048957"/>
    </source>
</evidence>
<dbReference type="PROSITE" id="PS51563">
    <property type="entry name" value="SAM_MTA70L_1"/>
    <property type="match status" value="1"/>
</dbReference>
<keyword evidence="2 8" id="KW-0489">Methyltransferase</keyword>
<dbReference type="GO" id="GO:0001510">
    <property type="term" value="P:RNA methylation"/>
    <property type="evidence" value="ECO:0007669"/>
    <property type="project" value="InterPro"/>
</dbReference>
<evidence type="ECO:0000256" key="6">
    <source>
        <dbReference type="PROSITE-ProRule" id="PRU00489"/>
    </source>
</evidence>
<dbReference type="PANTHER" id="PTHR12829">
    <property type="entry name" value="N6-ADENOSINE-METHYLTRANSFERASE"/>
    <property type="match status" value="1"/>
</dbReference>
<dbReference type="SMR" id="B4K797"/>
<dbReference type="HOGENOM" id="CLU_018702_4_0_1"/>
<dbReference type="Proteomes" id="UP000009192">
    <property type="component" value="Unassembled WGS sequence"/>
</dbReference>
<dbReference type="KEGG" id="dmo:Dmoj_GI24144"/>
<proteinExistence type="inferred from homology"/>
<dbReference type="OMA" id="APNDIMM"/>
<comment type="similarity">
    <text evidence="6">Belongs to the MT-A70-like family.</text>
</comment>
<dbReference type="GO" id="GO:0001734">
    <property type="term" value="F:mRNA m(6)A methyltransferase activity"/>
    <property type="evidence" value="ECO:0007669"/>
    <property type="project" value="UniProtKB-EC"/>
</dbReference>
<evidence type="ECO:0000256" key="4">
    <source>
        <dbReference type="ARBA" id="ARBA00022691"/>
    </source>
</evidence>
<name>B4K797_DROMO</name>
<evidence type="ECO:0000256" key="2">
    <source>
        <dbReference type="ARBA" id="ARBA00022603"/>
    </source>
</evidence>
<dbReference type="eggNOG" id="KOG2098">
    <property type="taxonomic scope" value="Eukaryota"/>
</dbReference>
<protein>
    <recommendedName>
        <fullName evidence="1">mRNA m(6)A methyltransferase</fullName>
        <ecNumber evidence="1">2.1.1.348</ecNumber>
    </recommendedName>
</protein>
<keyword evidence="3 8" id="KW-0808">Transferase</keyword>
<dbReference type="GO" id="GO:0009047">
    <property type="term" value="P:dosage compensation by hyperactivation of X chromosome"/>
    <property type="evidence" value="ECO:0007669"/>
    <property type="project" value="EnsemblMetazoa"/>
</dbReference>
<evidence type="ECO:0000256" key="3">
    <source>
        <dbReference type="ARBA" id="ARBA00022679"/>
    </source>
</evidence>
<dbReference type="InterPro" id="IPR029063">
    <property type="entry name" value="SAM-dependent_MTases_sf"/>
</dbReference>
<dbReference type="GO" id="GO:0030237">
    <property type="term" value="P:female sex determination"/>
    <property type="evidence" value="ECO:0007669"/>
    <property type="project" value="EnsemblMetazoa"/>
</dbReference>